<evidence type="ECO:0000313" key="4">
    <source>
        <dbReference type="Proteomes" id="UP000471052"/>
    </source>
</evidence>
<evidence type="ECO:0000259" key="2">
    <source>
        <dbReference type="Pfam" id="PF01541"/>
    </source>
</evidence>
<dbReference type="InterPro" id="IPR000305">
    <property type="entry name" value="GIY-YIG_endonuc"/>
</dbReference>
<feature type="region of interest" description="Disordered" evidence="1">
    <location>
        <begin position="113"/>
        <end position="141"/>
    </location>
</feature>
<organism evidence="3 4">
    <name type="scientific">Streptococcus alactolyticus</name>
    <dbReference type="NCBI Taxonomy" id="29389"/>
    <lineage>
        <taxon>Bacteria</taxon>
        <taxon>Bacillati</taxon>
        <taxon>Bacillota</taxon>
        <taxon>Bacilli</taxon>
        <taxon>Lactobacillales</taxon>
        <taxon>Streptococcaceae</taxon>
        <taxon>Streptococcus</taxon>
    </lineage>
</organism>
<proteinExistence type="predicted"/>
<dbReference type="Pfam" id="PF01541">
    <property type="entry name" value="GIY-YIG"/>
    <property type="match status" value="1"/>
</dbReference>
<gene>
    <name evidence="3" type="ORF">FYJ82_02595</name>
</gene>
<dbReference type="InterPro" id="IPR035901">
    <property type="entry name" value="GIY-YIG_endonuc_sf"/>
</dbReference>
<dbReference type="OrthoDB" id="1912245at2"/>
<name>A0A6N7WN13_STRAY</name>
<comment type="caution">
    <text evidence="3">The sequence shown here is derived from an EMBL/GenBank/DDBJ whole genome shotgun (WGS) entry which is preliminary data.</text>
</comment>
<dbReference type="Gene3D" id="3.40.1440.10">
    <property type="entry name" value="GIY-YIG endonuclease"/>
    <property type="match status" value="1"/>
</dbReference>
<dbReference type="Proteomes" id="UP000471052">
    <property type="component" value="Unassembled WGS sequence"/>
</dbReference>
<feature type="domain" description="GIY-YIG" evidence="2">
    <location>
        <begin position="19"/>
        <end position="108"/>
    </location>
</feature>
<feature type="compositionally biased region" description="Basic and acidic residues" evidence="1">
    <location>
        <begin position="117"/>
        <end position="135"/>
    </location>
</feature>
<dbReference type="EMBL" id="VUNP01000007">
    <property type="protein sequence ID" value="MST53330.1"/>
    <property type="molecule type" value="Genomic_DNA"/>
</dbReference>
<evidence type="ECO:0000256" key="1">
    <source>
        <dbReference type="SAM" id="MobiDB-lite"/>
    </source>
</evidence>
<evidence type="ECO:0000313" key="3">
    <source>
        <dbReference type="EMBL" id="MST53330.1"/>
    </source>
</evidence>
<sequence>MREKIKIDRQLKENNRGVYGIFLIRCDDLDEQCAYIGKSEQLFERAKQHLKSIENRTNISSLNNAMDDDDLRIEIRLIESVEYKFDNYYKDAQRLASRENHWIDEYQEKNQCLEQVPEGKRPSIESWERQKEKYKNRSNKS</sequence>
<accession>A0A6N7WN13</accession>
<protein>
    <recommendedName>
        <fullName evidence="2">GIY-YIG domain-containing protein</fullName>
    </recommendedName>
</protein>
<dbReference type="RefSeq" id="WP_154454503.1">
    <property type="nucleotide sequence ID" value="NZ_VUNP01000007.1"/>
</dbReference>
<reference evidence="3 4" key="1">
    <citation type="submission" date="2019-08" db="EMBL/GenBank/DDBJ databases">
        <title>In-depth cultivation of the pig gut microbiome towards novel bacterial diversity and tailored functional studies.</title>
        <authorList>
            <person name="Wylensek D."/>
            <person name="Hitch T.C.A."/>
            <person name="Clavel T."/>
        </authorList>
    </citation>
    <scope>NUCLEOTIDE SEQUENCE [LARGE SCALE GENOMIC DNA]</scope>
    <source>
        <strain evidence="3 4">BL-178-WT-3A</strain>
    </source>
</reference>
<dbReference type="AlphaFoldDB" id="A0A6N7WN13"/>